<dbReference type="Gene3D" id="2.30.30.1150">
    <property type="match status" value="1"/>
</dbReference>
<dbReference type="Gene3D" id="3.30.40.10">
    <property type="entry name" value="Zinc/RING finger domain, C3HC4 (zinc finger)"/>
    <property type="match status" value="1"/>
</dbReference>
<evidence type="ECO:0000313" key="7">
    <source>
        <dbReference type="EMBL" id="OIT28268.1"/>
    </source>
</evidence>
<dbReference type="InterPro" id="IPR019787">
    <property type="entry name" value="Znf_PHD-finger"/>
</dbReference>
<dbReference type="InterPro" id="IPR013083">
    <property type="entry name" value="Znf_RING/FYVE/PHD"/>
</dbReference>
<organism evidence="7 8">
    <name type="scientific">Nicotiana attenuata</name>
    <name type="common">Coyote tobacco</name>
    <dbReference type="NCBI Taxonomy" id="49451"/>
    <lineage>
        <taxon>Eukaryota</taxon>
        <taxon>Viridiplantae</taxon>
        <taxon>Streptophyta</taxon>
        <taxon>Embryophyta</taxon>
        <taxon>Tracheophyta</taxon>
        <taxon>Spermatophyta</taxon>
        <taxon>Magnoliopsida</taxon>
        <taxon>eudicotyledons</taxon>
        <taxon>Gunneridae</taxon>
        <taxon>Pentapetalae</taxon>
        <taxon>asterids</taxon>
        <taxon>lamiids</taxon>
        <taxon>Solanales</taxon>
        <taxon>Solanaceae</taxon>
        <taxon>Nicotianoideae</taxon>
        <taxon>Nicotianeae</taxon>
        <taxon>Nicotiana</taxon>
    </lineage>
</organism>
<dbReference type="SMART" id="SM00249">
    <property type="entry name" value="PHD"/>
    <property type="match status" value="3"/>
</dbReference>
<feature type="domain" description="PHD-type" evidence="5">
    <location>
        <begin position="320"/>
        <end position="370"/>
    </location>
</feature>
<dbReference type="GO" id="GO:0008270">
    <property type="term" value="F:zinc ion binding"/>
    <property type="evidence" value="ECO:0007669"/>
    <property type="project" value="UniProtKB-KW"/>
</dbReference>
<keyword evidence="8" id="KW-1185">Reference proteome</keyword>
<sequence>MVGEDVGNSGGDSVVLDLLAENALTVRKLKGHPVNVENADMNPSGSSGDVCRTYKRRKRTKVVEEGKVPACHNTYKSMNEPLDTALNKSSCTQASVAHLRPHGLLNDFSYQPVRNWKGAVLKQMFQSLESDGGLKECIQEALASHAEAGCAVETKESGKCCDYGNRHSLPSNFVSQNGTMVLSNGSVDEPKRYTVTELCQQMFLDIVKSEKFAQLCDVLFKNFEGMKVDKFFDVSHIHSRMKDGSYEGSSLLFQSDIQQMWTKLHEVGSEMISLSRSLSDISRASFHAQVSCSTRGITEDGKDELVAKMEQAEISGVNKRCACQCCGEKADGRDSLACDSCEEIYHVCCVEPTVKEIPLKSWYCAKCTAKGIESPHDNCVVCERLSASRSVIIEDGVEESTTEDMLLELEESLNGLVDDELKLCKGVEDLPCCNICRTEVGSNGNYKVCGHSFCPHKFYHERCLTRKQLDTYGSCWYCPSCLCRACLKDCDDDKIVLCDGCDHAYHIFCMQPPRTSIPRGKWFCRKCDMQIQRIRKAKRTYETKQNELKKRTDQCGRLGVPKGKDEEALNKSGGVEMLLNAAKTLNYQEDLAAFGSKDQ</sequence>
<feature type="domain" description="RING-type" evidence="6">
    <location>
        <begin position="433"/>
        <end position="481"/>
    </location>
</feature>
<accession>A0A1J6KHY5</accession>
<dbReference type="PANTHER" id="PTHR47162">
    <property type="entry name" value="OS02G0192300 PROTEIN"/>
    <property type="match status" value="1"/>
</dbReference>
<keyword evidence="2 4" id="KW-0863">Zinc-finger</keyword>
<name>A0A1J6KHY5_NICAT</name>
<dbReference type="OrthoDB" id="1903104at2759"/>
<dbReference type="KEGG" id="nau:109212862"/>
<keyword evidence="3" id="KW-0862">Zinc</keyword>
<dbReference type="InterPro" id="IPR001841">
    <property type="entry name" value="Znf_RING"/>
</dbReference>
<dbReference type="AlphaFoldDB" id="A0A1J6KHY5"/>
<dbReference type="STRING" id="49451.A0A1J6KHY5"/>
<comment type="caution">
    <text evidence="7">The sequence shown here is derived from an EMBL/GenBank/DDBJ whole genome shotgun (WGS) entry which is preliminary data.</text>
</comment>
<gene>
    <name evidence="7" type="ORF">A4A49_18786</name>
</gene>
<dbReference type="InterPro" id="IPR011011">
    <property type="entry name" value="Znf_FYVE_PHD"/>
</dbReference>
<dbReference type="PROSITE" id="PS50016">
    <property type="entry name" value="ZF_PHD_2"/>
    <property type="match status" value="2"/>
</dbReference>
<evidence type="ECO:0000256" key="2">
    <source>
        <dbReference type="ARBA" id="ARBA00022771"/>
    </source>
</evidence>
<reference evidence="7" key="1">
    <citation type="submission" date="2016-11" db="EMBL/GenBank/DDBJ databases">
        <title>The genome of Nicotiana attenuata.</title>
        <authorList>
            <person name="Xu S."/>
            <person name="Brockmoeller T."/>
            <person name="Gaquerel E."/>
            <person name="Navarro A."/>
            <person name="Kuhl H."/>
            <person name="Gase K."/>
            <person name="Ling Z."/>
            <person name="Zhou W."/>
            <person name="Kreitzer C."/>
            <person name="Stanke M."/>
            <person name="Tang H."/>
            <person name="Lyons E."/>
            <person name="Pandey P."/>
            <person name="Pandey S.P."/>
            <person name="Timmermann B."/>
            <person name="Baldwin I.T."/>
        </authorList>
    </citation>
    <scope>NUCLEOTIDE SEQUENCE [LARGE SCALE GENOMIC DNA]</scope>
    <source>
        <strain evidence="7">UT</strain>
    </source>
</reference>
<dbReference type="PROSITE" id="PS50089">
    <property type="entry name" value="ZF_RING_2"/>
    <property type="match status" value="1"/>
</dbReference>
<evidence type="ECO:0000256" key="4">
    <source>
        <dbReference type="PROSITE-ProRule" id="PRU00175"/>
    </source>
</evidence>
<dbReference type="PANTHER" id="PTHR47162:SF9">
    <property type="entry name" value="PHD FINGER PROTEIN EHD3-LIKE"/>
    <property type="match status" value="1"/>
</dbReference>
<dbReference type="EMBL" id="MJEQ01002112">
    <property type="protein sequence ID" value="OIT28268.1"/>
    <property type="molecule type" value="Genomic_DNA"/>
</dbReference>
<dbReference type="Pfam" id="PF00628">
    <property type="entry name" value="PHD"/>
    <property type="match status" value="2"/>
</dbReference>
<dbReference type="Gramene" id="OIT28268">
    <property type="protein sequence ID" value="OIT28268"/>
    <property type="gene ID" value="A4A49_18786"/>
</dbReference>
<feature type="domain" description="PHD-type" evidence="5">
    <location>
        <begin position="480"/>
        <end position="530"/>
    </location>
</feature>
<protein>
    <submittedName>
        <fullName evidence="7">Uncharacterized protein</fullName>
    </submittedName>
</protein>
<evidence type="ECO:0000256" key="1">
    <source>
        <dbReference type="ARBA" id="ARBA00022723"/>
    </source>
</evidence>
<dbReference type="OMA" id="CTEKVQS"/>
<proteinExistence type="predicted"/>
<evidence type="ECO:0000313" key="8">
    <source>
        <dbReference type="Proteomes" id="UP000187609"/>
    </source>
</evidence>
<evidence type="ECO:0000256" key="3">
    <source>
        <dbReference type="ARBA" id="ARBA00022833"/>
    </source>
</evidence>
<dbReference type="Proteomes" id="UP000187609">
    <property type="component" value="Unassembled WGS sequence"/>
</dbReference>
<keyword evidence="1" id="KW-0479">Metal-binding</keyword>
<dbReference type="InterPro" id="IPR001965">
    <property type="entry name" value="Znf_PHD"/>
</dbReference>
<evidence type="ECO:0000259" key="6">
    <source>
        <dbReference type="PROSITE" id="PS50089"/>
    </source>
</evidence>
<evidence type="ECO:0000259" key="5">
    <source>
        <dbReference type="PROSITE" id="PS50016"/>
    </source>
</evidence>
<dbReference type="SUPFAM" id="SSF57903">
    <property type="entry name" value="FYVE/PHD zinc finger"/>
    <property type="match status" value="2"/>
</dbReference>